<comment type="caution">
    <text evidence="3">The sequence shown here is derived from an EMBL/GenBank/DDBJ whole genome shotgun (WGS) entry which is preliminary data.</text>
</comment>
<dbReference type="Gene3D" id="1.10.260.40">
    <property type="entry name" value="lambda repressor-like DNA-binding domains"/>
    <property type="match status" value="1"/>
</dbReference>
<dbReference type="GO" id="GO:0003677">
    <property type="term" value="F:DNA binding"/>
    <property type="evidence" value="ECO:0007669"/>
    <property type="project" value="UniProtKB-KW"/>
</dbReference>
<dbReference type="InterPro" id="IPR001387">
    <property type="entry name" value="Cro/C1-type_HTH"/>
</dbReference>
<evidence type="ECO:0000313" key="4">
    <source>
        <dbReference type="Proteomes" id="UP000675284"/>
    </source>
</evidence>
<keyword evidence="4" id="KW-1185">Reference proteome</keyword>
<name>A0A941ID97_9BACI</name>
<dbReference type="PANTHER" id="PTHR46558:SF15">
    <property type="entry name" value="HELIX-TURN-HELIX DOMAIN PROTEIN"/>
    <property type="match status" value="1"/>
</dbReference>
<accession>A0A941ID97</accession>
<dbReference type="SUPFAM" id="SSF47413">
    <property type="entry name" value="lambda repressor-like DNA-binding domains"/>
    <property type="match status" value="1"/>
</dbReference>
<sequence>MSFGHKIKSLREKNGLSQENLAKQLNVSRQAVYKWETNKGYPDIVNLIRISDIFEVTLDELIREDKDLQDKITIDEEEYFEKLSDPGFYIGIIILFISIFIENSPDYLMILGILCMVFFDDLLKSIKSAIRFK</sequence>
<organism evidence="3 4">
    <name type="scientific">Virgibacillus salarius</name>
    <dbReference type="NCBI Taxonomy" id="447199"/>
    <lineage>
        <taxon>Bacteria</taxon>
        <taxon>Bacillati</taxon>
        <taxon>Bacillota</taxon>
        <taxon>Bacilli</taxon>
        <taxon>Bacillales</taxon>
        <taxon>Bacillaceae</taxon>
        <taxon>Virgibacillus</taxon>
    </lineage>
</organism>
<gene>
    <name evidence="3" type="ORF">KCX74_12805</name>
</gene>
<dbReference type="PANTHER" id="PTHR46558">
    <property type="entry name" value="TRACRIPTIONAL REGULATORY PROTEIN-RELATED-RELATED"/>
    <property type="match status" value="1"/>
</dbReference>
<dbReference type="EMBL" id="JAGSOT010000038">
    <property type="protein sequence ID" value="MBR7796920.1"/>
    <property type="molecule type" value="Genomic_DNA"/>
</dbReference>
<protein>
    <submittedName>
        <fullName evidence="3">Helix-turn-helix transcriptional regulator</fullName>
    </submittedName>
</protein>
<dbReference type="Pfam" id="PF01381">
    <property type="entry name" value="HTH_3"/>
    <property type="match status" value="1"/>
</dbReference>
<dbReference type="SMART" id="SM00530">
    <property type="entry name" value="HTH_XRE"/>
    <property type="match status" value="1"/>
</dbReference>
<dbReference type="Proteomes" id="UP000675284">
    <property type="component" value="Unassembled WGS sequence"/>
</dbReference>
<dbReference type="CDD" id="cd00093">
    <property type="entry name" value="HTH_XRE"/>
    <property type="match status" value="1"/>
</dbReference>
<proteinExistence type="predicted"/>
<evidence type="ECO:0000259" key="2">
    <source>
        <dbReference type="PROSITE" id="PS50943"/>
    </source>
</evidence>
<dbReference type="AlphaFoldDB" id="A0A941ID97"/>
<reference evidence="3" key="1">
    <citation type="submission" date="2021-04" db="EMBL/GenBank/DDBJ databases">
        <title>Isolation and polyphasic classification of algal microorganism.</title>
        <authorList>
            <person name="Wang S."/>
        </authorList>
    </citation>
    <scope>NUCLEOTIDE SEQUENCE</scope>
    <source>
        <strain evidence="3">720a</strain>
    </source>
</reference>
<feature type="domain" description="HTH cro/C1-type" evidence="2">
    <location>
        <begin position="7"/>
        <end position="61"/>
    </location>
</feature>
<dbReference type="InterPro" id="IPR010982">
    <property type="entry name" value="Lambda_DNA-bd_dom_sf"/>
</dbReference>
<evidence type="ECO:0000313" key="3">
    <source>
        <dbReference type="EMBL" id="MBR7796920.1"/>
    </source>
</evidence>
<evidence type="ECO:0000256" key="1">
    <source>
        <dbReference type="ARBA" id="ARBA00023125"/>
    </source>
</evidence>
<keyword evidence="1" id="KW-0238">DNA-binding</keyword>
<dbReference type="PROSITE" id="PS50943">
    <property type="entry name" value="HTH_CROC1"/>
    <property type="match status" value="1"/>
</dbReference>